<keyword evidence="5" id="KW-0809">Transit peptide</keyword>
<dbReference type="EMBL" id="UXUI01011121">
    <property type="protein sequence ID" value="VDD95961.1"/>
    <property type="molecule type" value="Genomic_DNA"/>
</dbReference>
<name>A0A0N4VKL6_ENTVE</name>
<evidence type="ECO:0000313" key="8">
    <source>
        <dbReference type="Proteomes" id="UP000274131"/>
    </source>
</evidence>
<keyword evidence="6" id="KW-0496">Mitochondrion</keyword>
<comment type="subcellular location">
    <subcellularLocation>
        <location evidence="1">Mitochondrion</location>
    </subcellularLocation>
</comment>
<dbReference type="SUPFAM" id="SSF48452">
    <property type="entry name" value="TPR-like"/>
    <property type="match status" value="2"/>
</dbReference>
<dbReference type="GO" id="GO:0034551">
    <property type="term" value="P:mitochondrial respiratory chain complex III assembly"/>
    <property type="evidence" value="ECO:0007669"/>
    <property type="project" value="InterPro"/>
</dbReference>
<dbReference type="InterPro" id="IPR040395">
    <property type="entry name" value="TTC19"/>
</dbReference>
<dbReference type="AlphaFoldDB" id="A0A0N4VKL6"/>
<dbReference type="PANTHER" id="PTHR13143">
    <property type="entry name" value="TETRATRICOPEPTIDE REPEAT PROTEIN 19"/>
    <property type="match status" value="1"/>
</dbReference>
<dbReference type="Pfam" id="PF13181">
    <property type="entry name" value="TPR_8"/>
    <property type="match status" value="1"/>
</dbReference>
<dbReference type="GO" id="GO:0005743">
    <property type="term" value="C:mitochondrial inner membrane"/>
    <property type="evidence" value="ECO:0007669"/>
    <property type="project" value="TreeGrafter"/>
</dbReference>
<dbReference type="STRING" id="51028.A0A0N4VKL6"/>
<keyword evidence="4" id="KW-0802">TPR repeat</keyword>
<keyword evidence="3" id="KW-0677">Repeat</keyword>
<dbReference type="Gene3D" id="1.25.40.10">
    <property type="entry name" value="Tetratricopeptide repeat domain"/>
    <property type="match status" value="2"/>
</dbReference>
<dbReference type="WBParaSite" id="EVEC_0001140401-mRNA-1">
    <property type="protein sequence ID" value="EVEC_0001140401-mRNA-1"/>
    <property type="gene ID" value="EVEC_0001140401"/>
</dbReference>
<dbReference type="OrthoDB" id="5986190at2759"/>
<evidence type="ECO:0000256" key="2">
    <source>
        <dbReference type="ARBA" id="ARBA00008219"/>
    </source>
</evidence>
<accession>A0A0N4VKL6</accession>
<dbReference type="InterPro" id="IPR019734">
    <property type="entry name" value="TPR_rpt"/>
</dbReference>
<protein>
    <submittedName>
        <fullName evidence="9">TPR_MalT domain-containing protein</fullName>
    </submittedName>
</protein>
<sequence length="344" mass="39405">MLKSLEVKGLFPSLRPLFCSSASLDLVIKRSTDWKWKRRTSSSSWRWAKFSSGPILGFSLVTTIKDLLGQKPFVLDESEIKDKVKKAWLARRNRRYEEAVQLLHEALRLAIDSGEQLPISRVYDEMANTYYEMGSLDEAEKCFRLLIHRLMDLHGKKESSPEFIEVSLKLSDIFAQKGDLEGAEAGYMHCVTRQTKVLEKHLSKFLVSHGARIAGEHPVEMHGEVYTDPIALFGMCLERYAFFLVKYRDSSRLEESQECFNEALKVSHQLFGSVSFHIVNLLNNYGIELLAAKQFELAKKYLSLGIHKVVLVNECSPIISGYYCNYAEALFHCGEMYECSDFIN</sequence>
<evidence type="ECO:0000313" key="9">
    <source>
        <dbReference type="WBParaSite" id="EVEC_0001140401-mRNA-1"/>
    </source>
</evidence>
<dbReference type="InterPro" id="IPR011990">
    <property type="entry name" value="TPR-like_helical_dom_sf"/>
</dbReference>
<evidence type="ECO:0000256" key="5">
    <source>
        <dbReference type="ARBA" id="ARBA00022946"/>
    </source>
</evidence>
<evidence type="ECO:0000256" key="1">
    <source>
        <dbReference type="ARBA" id="ARBA00004173"/>
    </source>
</evidence>
<comment type="similarity">
    <text evidence="2">Belongs to the TTC19 family.</text>
</comment>
<dbReference type="Proteomes" id="UP000274131">
    <property type="component" value="Unassembled WGS sequence"/>
</dbReference>
<evidence type="ECO:0000256" key="3">
    <source>
        <dbReference type="ARBA" id="ARBA00022737"/>
    </source>
</evidence>
<reference evidence="9" key="1">
    <citation type="submission" date="2017-02" db="UniProtKB">
        <authorList>
            <consortium name="WormBaseParasite"/>
        </authorList>
    </citation>
    <scope>IDENTIFICATION</scope>
</reference>
<reference evidence="7 8" key="2">
    <citation type="submission" date="2018-10" db="EMBL/GenBank/DDBJ databases">
        <authorList>
            <consortium name="Pathogen Informatics"/>
        </authorList>
    </citation>
    <scope>NUCLEOTIDE SEQUENCE [LARGE SCALE GENOMIC DNA]</scope>
</reference>
<proteinExistence type="inferred from homology"/>
<keyword evidence="8" id="KW-1185">Reference proteome</keyword>
<evidence type="ECO:0000256" key="6">
    <source>
        <dbReference type="ARBA" id="ARBA00023128"/>
    </source>
</evidence>
<organism evidence="9">
    <name type="scientific">Enterobius vermicularis</name>
    <name type="common">Human pinworm</name>
    <dbReference type="NCBI Taxonomy" id="51028"/>
    <lineage>
        <taxon>Eukaryota</taxon>
        <taxon>Metazoa</taxon>
        <taxon>Ecdysozoa</taxon>
        <taxon>Nematoda</taxon>
        <taxon>Chromadorea</taxon>
        <taxon>Rhabditida</taxon>
        <taxon>Spirurina</taxon>
        <taxon>Oxyuridomorpha</taxon>
        <taxon>Oxyuroidea</taxon>
        <taxon>Oxyuridae</taxon>
        <taxon>Enterobius</taxon>
    </lineage>
</organism>
<dbReference type="PANTHER" id="PTHR13143:SF6">
    <property type="entry name" value="TETRATRICOPEPTIDE REPEAT PROTEIN 19, MITOCHONDRIAL"/>
    <property type="match status" value="1"/>
</dbReference>
<gene>
    <name evidence="7" type="ORF">EVEC_LOCUS10712</name>
</gene>
<evidence type="ECO:0000313" key="7">
    <source>
        <dbReference type="EMBL" id="VDD95961.1"/>
    </source>
</evidence>
<evidence type="ECO:0000256" key="4">
    <source>
        <dbReference type="ARBA" id="ARBA00022803"/>
    </source>
</evidence>